<protein>
    <recommendedName>
        <fullName evidence="4 12">Heme exporter protein D</fullName>
    </recommendedName>
</protein>
<dbReference type="RefSeq" id="WP_119061165.1">
    <property type="nucleotide sequence ID" value="NZ_QXDF01000001.1"/>
</dbReference>
<comment type="similarity">
    <text evidence="3 12">Belongs to the CcmD/CycX/HelD family.</text>
</comment>
<keyword evidence="5 12" id="KW-0813">Transport</keyword>
<evidence type="ECO:0000256" key="8">
    <source>
        <dbReference type="ARBA" id="ARBA00022692"/>
    </source>
</evidence>
<evidence type="ECO:0000256" key="12">
    <source>
        <dbReference type="RuleBase" id="RU363101"/>
    </source>
</evidence>
<accession>A0A397Q5Y1</accession>
<keyword evidence="6 12" id="KW-1003">Cell membrane</keyword>
<keyword evidence="11 12" id="KW-0472">Membrane</keyword>
<evidence type="ECO:0000256" key="10">
    <source>
        <dbReference type="ARBA" id="ARBA00022989"/>
    </source>
</evidence>
<dbReference type="GO" id="GO:0017004">
    <property type="term" value="P:cytochrome complex assembly"/>
    <property type="evidence" value="ECO:0007669"/>
    <property type="project" value="UniProtKB-KW"/>
</dbReference>
<evidence type="ECO:0000256" key="3">
    <source>
        <dbReference type="ARBA" id="ARBA00008741"/>
    </source>
</evidence>
<keyword evidence="10 12" id="KW-1133">Transmembrane helix</keyword>
<organism evidence="13 14">
    <name type="scientific">Dichotomicrobium thermohalophilum</name>
    <dbReference type="NCBI Taxonomy" id="933063"/>
    <lineage>
        <taxon>Bacteria</taxon>
        <taxon>Pseudomonadati</taxon>
        <taxon>Pseudomonadota</taxon>
        <taxon>Alphaproteobacteria</taxon>
        <taxon>Hyphomicrobiales</taxon>
        <taxon>Hyphomicrobiaceae</taxon>
        <taxon>Dichotomicrobium</taxon>
    </lineage>
</organism>
<comment type="caution">
    <text evidence="13">The sequence shown here is derived from an EMBL/GenBank/DDBJ whole genome shotgun (WGS) entry which is preliminary data.</text>
</comment>
<keyword evidence="8 12" id="KW-0812">Transmembrane</keyword>
<sequence length="67" mass="7153">MIDLGPHAAFIWLSYAAAVVVVAGLMAWAFGGEARNRAKLAELERRGITRRSRSGQVGAPEPDGTDD</sequence>
<keyword evidence="14" id="KW-1185">Reference proteome</keyword>
<evidence type="ECO:0000313" key="14">
    <source>
        <dbReference type="Proteomes" id="UP000266273"/>
    </source>
</evidence>
<proteinExistence type="inferred from homology"/>
<comment type="function">
    <text evidence="1 12">Required for the export of heme to the periplasm for the biogenesis of c-type cytochromes.</text>
</comment>
<dbReference type="Proteomes" id="UP000266273">
    <property type="component" value="Unassembled WGS sequence"/>
</dbReference>
<dbReference type="AlphaFoldDB" id="A0A397Q5Y1"/>
<gene>
    <name evidence="13" type="ORF">BXY53_1468</name>
</gene>
<dbReference type="OrthoDB" id="7868669at2"/>
<evidence type="ECO:0000256" key="4">
    <source>
        <dbReference type="ARBA" id="ARBA00016461"/>
    </source>
</evidence>
<evidence type="ECO:0000256" key="1">
    <source>
        <dbReference type="ARBA" id="ARBA00002442"/>
    </source>
</evidence>
<dbReference type="NCBIfam" id="TIGR03141">
    <property type="entry name" value="cytochro_ccmD"/>
    <property type="match status" value="1"/>
</dbReference>
<dbReference type="GO" id="GO:0005886">
    <property type="term" value="C:plasma membrane"/>
    <property type="evidence" value="ECO:0007669"/>
    <property type="project" value="UniProtKB-SubCell"/>
</dbReference>
<keyword evidence="9 12" id="KW-0201">Cytochrome c-type biogenesis</keyword>
<evidence type="ECO:0000256" key="2">
    <source>
        <dbReference type="ARBA" id="ARBA00004377"/>
    </source>
</evidence>
<evidence type="ECO:0000313" key="13">
    <source>
        <dbReference type="EMBL" id="RIA56363.1"/>
    </source>
</evidence>
<evidence type="ECO:0000256" key="9">
    <source>
        <dbReference type="ARBA" id="ARBA00022748"/>
    </source>
</evidence>
<reference evidence="13 14" key="1">
    <citation type="submission" date="2018-08" db="EMBL/GenBank/DDBJ databases">
        <title>Genomic Encyclopedia of Archaeal and Bacterial Type Strains, Phase II (KMG-II): from individual species to whole genera.</title>
        <authorList>
            <person name="Goeker M."/>
        </authorList>
    </citation>
    <scope>NUCLEOTIDE SEQUENCE [LARGE SCALE GENOMIC DNA]</scope>
    <source>
        <strain evidence="13 14">DSM 5002</strain>
    </source>
</reference>
<evidence type="ECO:0000256" key="11">
    <source>
        <dbReference type="ARBA" id="ARBA00023136"/>
    </source>
</evidence>
<dbReference type="GO" id="GO:0015886">
    <property type="term" value="P:heme transport"/>
    <property type="evidence" value="ECO:0007669"/>
    <property type="project" value="InterPro"/>
</dbReference>
<keyword evidence="7 12" id="KW-0997">Cell inner membrane</keyword>
<dbReference type="EMBL" id="QXDF01000001">
    <property type="protein sequence ID" value="RIA56363.1"/>
    <property type="molecule type" value="Genomic_DNA"/>
</dbReference>
<evidence type="ECO:0000256" key="6">
    <source>
        <dbReference type="ARBA" id="ARBA00022475"/>
    </source>
</evidence>
<name>A0A397Q5Y1_9HYPH</name>
<evidence type="ECO:0000256" key="5">
    <source>
        <dbReference type="ARBA" id="ARBA00022448"/>
    </source>
</evidence>
<comment type="subcellular location">
    <subcellularLocation>
        <location evidence="2 12">Cell inner membrane</location>
        <topology evidence="2 12">Single-pass membrane protein</topology>
    </subcellularLocation>
</comment>
<feature type="transmembrane region" description="Helical" evidence="12">
    <location>
        <begin position="12"/>
        <end position="30"/>
    </location>
</feature>
<dbReference type="Pfam" id="PF04995">
    <property type="entry name" value="CcmD"/>
    <property type="match status" value="1"/>
</dbReference>
<evidence type="ECO:0000256" key="7">
    <source>
        <dbReference type="ARBA" id="ARBA00022519"/>
    </source>
</evidence>
<dbReference type="InterPro" id="IPR007078">
    <property type="entry name" value="Haem_export_protD_CcmD"/>
</dbReference>